<evidence type="ECO:0000313" key="2">
    <source>
        <dbReference type="Proteomes" id="UP000317703"/>
    </source>
</evidence>
<proteinExistence type="predicted"/>
<name>A0A514TUG3_9CAUD</name>
<reference evidence="1" key="1">
    <citation type="submission" date="2019-06" db="EMBL/GenBank/DDBJ databases">
        <title>Complete genome sequence of Aeromonas hydrophila bacteriophage PS1.</title>
        <authorList>
            <person name="Rai S."/>
            <person name="Tyagi A."/>
            <person name="Kumar N."/>
            <person name="Singh N."/>
        </authorList>
    </citation>
    <scope>NUCLEOTIDE SEQUENCE [LARGE SCALE GENOMIC DNA]</scope>
</reference>
<protein>
    <submittedName>
        <fullName evidence="1">Uncharacterized protein</fullName>
    </submittedName>
</protein>
<evidence type="ECO:0000313" key="1">
    <source>
        <dbReference type="EMBL" id="QDJ96665.1"/>
    </source>
</evidence>
<sequence>MNTPTDTLERLTRKFGNLFLHISGESKVSFLGLKGNSWNGFITTCFDGDLGCMERIEDERPSALDNAFRFMRDLTITPHLNLDENSKYTLTEEEWNSELDQFLKFIESNPFNKTYQHYVYHKGETNKVETVITIQLKPLCNTYVVGEYHASNEAEFLGEVTAVNSEDGSDALIFSCDKFAFLLETTNDKHLYSNENCIKYREHIPTKGDFLVRDNGTGKLVILPKNDYCGYFH</sequence>
<accession>A0A514TUG3</accession>
<organism evidence="1 2">
    <name type="scientific">Aeromonas phage PS1</name>
    <dbReference type="NCBI Taxonomy" id="2591406"/>
    <lineage>
        <taxon>Viruses</taxon>
        <taxon>Duplodnaviria</taxon>
        <taxon>Heunggongvirae</taxon>
        <taxon>Uroviricota</taxon>
        <taxon>Caudoviricetes</taxon>
        <taxon>Chimalliviridae</taxon>
        <taxon>Ferozepurvirus</taxon>
        <taxon>Ferozepurvirus PS1</taxon>
    </lineage>
</organism>
<gene>
    <name evidence="1" type="ORF">PS1_0154</name>
</gene>
<dbReference type="Proteomes" id="UP000317703">
    <property type="component" value="Segment"/>
</dbReference>
<dbReference type="EMBL" id="MN032614">
    <property type="protein sequence ID" value="QDJ96665.1"/>
    <property type="molecule type" value="Genomic_DNA"/>
</dbReference>
<keyword evidence="2" id="KW-1185">Reference proteome</keyword>